<gene>
    <name evidence="1" type="ORF">KIPB_010287</name>
</gene>
<reference evidence="1 2" key="1">
    <citation type="journal article" date="2018" name="PLoS ONE">
        <title>The draft genome of Kipferlia bialata reveals reductive genome evolution in fornicate parasites.</title>
        <authorList>
            <person name="Tanifuji G."/>
            <person name="Takabayashi S."/>
            <person name="Kume K."/>
            <person name="Takagi M."/>
            <person name="Nakayama T."/>
            <person name="Kamikawa R."/>
            <person name="Inagaki Y."/>
            <person name="Hashimoto T."/>
        </authorList>
    </citation>
    <scope>NUCLEOTIDE SEQUENCE [LARGE SCALE GENOMIC DNA]</scope>
    <source>
        <strain evidence="1">NY0173</strain>
    </source>
</reference>
<proteinExistence type="predicted"/>
<dbReference type="AlphaFoldDB" id="A0A9K3D3I2"/>
<feature type="non-terminal residue" evidence="1">
    <location>
        <position position="1"/>
    </location>
</feature>
<keyword evidence="2" id="KW-1185">Reference proteome</keyword>
<comment type="caution">
    <text evidence="1">The sequence shown here is derived from an EMBL/GenBank/DDBJ whole genome shotgun (WGS) entry which is preliminary data.</text>
</comment>
<sequence length="562" mass="61531">METWSPEVCPSLNGCCIIAGCAARLDSPEVPLTQLLCALLQVPGYYCMKCRSGEKCDSYHSRESGDGYLCPLSCASRIAQVIWDNGSVAESTLPRDADTTLLARLLYNALGADAEWPPSILDITGLSRCHSIAQRVGSEVPDGARVLMSSLVVSRYVASVGRDLPERYRKQDLQTLPLSVVEGWADLLAAIVTAGTLDHHLLTDLLGVVEDIHSPFVLCLSDEVAVALSLLMERVVETDPADDVLSVVLQGALKIAGVVVAADEDNSKHADSIVRAGVRVTEGYPKYACTAAMVEGGLVDLIHRWLGSVVDGASSFAATSPETTAVCASMLVTLTSDTQCRVQLRECTTAEESLGHVLDKIRSSGSGLVADDAQEKLQWAQDILAFSIDLTAESSRDISWSASEVQEAITRNEGTEFLCNFLFCSRFGHSQYSHEFLLRLLCLSDADYVRMKLHDKELEQRYRSFVDDLRFSNMHQALVKALSDEVDKQQYEDVDRVIAESEAPLLVFFMGLLAPTSDPDLRASAYCFLTEMMSECIMLSQTYGKYDETKPNSTLDQFIRKG</sequence>
<evidence type="ECO:0000313" key="1">
    <source>
        <dbReference type="EMBL" id="GIQ88111.1"/>
    </source>
</evidence>
<evidence type="ECO:0000313" key="2">
    <source>
        <dbReference type="Proteomes" id="UP000265618"/>
    </source>
</evidence>
<dbReference type="Proteomes" id="UP000265618">
    <property type="component" value="Unassembled WGS sequence"/>
</dbReference>
<name>A0A9K3D3I2_9EUKA</name>
<organism evidence="1 2">
    <name type="scientific">Kipferlia bialata</name>
    <dbReference type="NCBI Taxonomy" id="797122"/>
    <lineage>
        <taxon>Eukaryota</taxon>
        <taxon>Metamonada</taxon>
        <taxon>Carpediemonas-like organisms</taxon>
        <taxon>Kipferlia</taxon>
    </lineage>
</organism>
<accession>A0A9K3D3I2</accession>
<protein>
    <submittedName>
        <fullName evidence="1">Uncharacterized protein</fullName>
    </submittedName>
</protein>
<dbReference type="EMBL" id="BDIP01003777">
    <property type="protein sequence ID" value="GIQ88111.1"/>
    <property type="molecule type" value="Genomic_DNA"/>
</dbReference>